<reference evidence="2 3" key="1">
    <citation type="submission" date="2024-04" db="EMBL/GenBank/DDBJ databases">
        <title>Bacillus oryzaecorticis sp. nov., a moderately halophilic bacterium isolated from rice husks.</title>
        <authorList>
            <person name="Zhu H.-S."/>
        </authorList>
    </citation>
    <scope>NUCLEOTIDE SEQUENCE [LARGE SCALE GENOMIC DNA]</scope>
    <source>
        <strain evidence="2 3">ZC255</strain>
    </source>
</reference>
<evidence type="ECO:0000259" key="1">
    <source>
        <dbReference type="Pfam" id="PF07993"/>
    </source>
</evidence>
<gene>
    <name evidence="2" type="ORF">AAEO50_01480</name>
</gene>
<evidence type="ECO:0000313" key="3">
    <source>
        <dbReference type="Proteomes" id="UP001389717"/>
    </source>
</evidence>
<organism evidence="2 3">
    <name type="scientific">Rossellomorea oryzaecorticis</name>
    <dbReference type="NCBI Taxonomy" id="1396505"/>
    <lineage>
        <taxon>Bacteria</taxon>
        <taxon>Bacillati</taxon>
        <taxon>Bacillota</taxon>
        <taxon>Bacilli</taxon>
        <taxon>Bacillales</taxon>
        <taxon>Bacillaceae</taxon>
        <taxon>Rossellomorea</taxon>
    </lineage>
</organism>
<sequence>MIILNLFLTGATGFLGGRLIKNLLKVKQNEVFILVRNVEKAEKLRDSFPSSDQRRIHIFQGDITSANAGLSSEDIEWLTNKIDAVYHLAALVKFDLDLRDELFSANYEGTKHILDLASRLQAKKFYYVSTAYTVGTLTHGVEELYPEDGKFNNPYEESKVKSEHLVFYYRDQMEVSIFRPAIIVGDSKTGEADSQFTLYGFMRALAVFKRKTARRSERDRTYRLVAAKNGTSNLVPVDYVADILSLAPQKAEADKIYHITNPKPPTNIELLQMLKEALDFQSLSVVESADEQLDAEEVRLNGLVDVFKVYLAGNLSFDDRNTLELIRGTGVSHLAMTEEMIEMIIRAGYSDTRKAVL</sequence>
<proteinExistence type="predicted"/>
<dbReference type="InterPro" id="IPR013120">
    <property type="entry name" value="FAR_NAD-bd"/>
</dbReference>
<comment type="caution">
    <text evidence="2">The sequence shown here is derived from an EMBL/GenBank/DDBJ whole genome shotgun (WGS) entry which is preliminary data.</text>
</comment>
<feature type="domain" description="Thioester reductase (TE)" evidence="1">
    <location>
        <begin position="8"/>
        <end position="243"/>
    </location>
</feature>
<dbReference type="PANTHER" id="PTHR43000">
    <property type="entry name" value="DTDP-D-GLUCOSE 4,6-DEHYDRATASE-RELATED"/>
    <property type="match status" value="1"/>
</dbReference>
<dbReference type="Proteomes" id="UP001389717">
    <property type="component" value="Unassembled WGS sequence"/>
</dbReference>
<dbReference type="Pfam" id="PF07993">
    <property type="entry name" value="NAD_binding_4"/>
    <property type="match status" value="1"/>
</dbReference>
<keyword evidence="3" id="KW-1185">Reference proteome</keyword>
<evidence type="ECO:0000313" key="2">
    <source>
        <dbReference type="EMBL" id="MEL3970936.1"/>
    </source>
</evidence>
<dbReference type="EMBL" id="JBBYAF010000002">
    <property type="protein sequence ID" value="MEL3970936.1"/>
    <property type="molecule type" value="Genomic_DNA"/>
</dbReference>
<dbReference type="Gene3D" id="3.40.50.720">
    <property type="entry name" value="NAD(P)-binding Rossmann-like Domain"/>
    <property type="match status" value="1"/>
</dbReference>
<protein>
    <submittedName>
        <fullName evidence="2">SDR family oxidoreductase</fullName>
    </submittedName>
</protein>
<accession>A0ABU9K4B6</accession>
<dbReference type="CDD" id="cd05263">
    <property type="entry name" value="MupV_like_SDR_e"/>
    <property type="match status" value="1"/>
</dbReference>
<dbReference type="InterPro" id="IPR036291">
    <property type="entry name" value="NAD(P)-bd_dom_sf"/>
</dbReference>
<dbReference type="SUPFAM" id="SSF51735">
    <property type="entry name" value="NAD(P)-binding Rossmann-fold domains"/>
    <property type="match status" value="1"/>
</dbReference>
<name>A0ABU9K4B6_9BACI</name>